<keyword evidence="1" id="KW-1133">Transmembrane helix</keyword>
<comment type="caution">
    <text evidence="2">The sequence shown here is derived from an EMBL/GenBank/DDBJ whole genome shotgun (WGS) entry which is preliminary data.</text>
</comment>
<feature type="transmembrane region" description="Helical" evidence="1">
    <location>
        <begin position="468"/>
        <end position="492"/>
    </location>
</feature>
<feature type="transmembrane region" description="Helical" evidence="1">
    <location>
        <begin position="248"/>
        <end position="266"/>
    </location>
</feature>
<feature type="transmembrane region" description="Helical" evidence="1">
    <location>
        <begin position="716"/>
        <end position="737"/>
    </location>
</feature>
<protein>
    <submittedName>
        <fullName evidence="2">Uncharacterized protein</fullName>
    </submittedName>
</protein>
<feature type="transmembrane region" description="Helical" evidence="1">
    <location>
        <begin position="554"/>
        <end position="578"/>
    </location>
</feature>
<feature type="transmembrane region" description="Helical" evidence="1">
    <location>
        <begin position="512"/>
        <end position="533"/>
    </location>
</feature>
<feature type="transmembrane region" description="Helical" evidence="1">
    <location>
        <begin position="659"/>
        <end position="677"/>
    </location>
</feature>
<proteinExistence type="predicted"/>
<organism evidence="2 3">
    <name type="scientific">Candidatus Magnetominusculus xianensis</name>
    <dbReference type="NCBI Taxonomy" id="1748249"/>
    <lineage>
        <taxon>Bacteria</taxon>
        <taxon>Pseudomonadati</taxon>
        <taxon>Nitrospirota</taxon>
        <taxon>Nitrospiria</taxon>
        <taxon>Nitrospirales</taxon>
        <taxon>Nitrospiraceae</taxon>
        <taxon>Candidatus Magnetominusculus</taxon>
    </lineage>
</organism>
<keyword evidence="1" id="KW-0472">Membrane</keyword>
<evidence type="ECO:0000256" key="1">
    <source>
        <dbReference type="SAM" id="Phobius"/>
    </source>
</evidence>
<keyword evidence="3" id="KW-1185">Reference proteome</keyword>
<feature type="transmembrane region" description="Helical" evidence="1">
    <location>
        <begin position="634"/>
        <end position="653"/>
    </location>
</feature>
<feature type="transmembrane region" description="Helical" evidence="1">
    <location>
        <begin position="689"/>
        <end position="710"/>
    </location>
</feature>
<feature type="transmembrane region" description="Helical" evidence="1">
    <location>
        <begin position="9"/>
        <end position="31"/>
    </location>
</feature>
<evidence type="ECO:0000313" key="2">
    <source>
        <dbReference type="EMBL" id="KWT77388.1"/>
    </source>
</evidence>
<feature type="transmembrane region" description="Helical" evidence="1">
    <location>
        <begin position="442"/>
        <end position="461"/>
    </location>
</feature>
<dbReference type="Proteomes" id="UP000060487">
    <property type="component" value="Unassembled WGS sequence"/>
</dbReference>
<feature type="transmembrane region" description="Helical" evidence="1">
    <location>
        <begin position="219"/>
        <end position="242"/>
    </location>
</feature>
<feature type="transmembrane region" description="Helical" evidence="1">
    <location>
        <begin position="392"/>
        <end position="413"/>
    </location>
</feature>
<feature type="transmembrane region" description="Helical" evidence="1">
    <location>
        <begin position="185"/>
        <end position="207"/>
    </location>
</feature>
<feature type="transmembrane region" description="Helical" evidence="1">
    <location>
        <begin position="598"/>
        <end position="622"/>
    </location>
</feature>
<dbReference type="RefSeq" id="WP_085053640.1">
    <property type="nucleotide sequence ID" value="NZ_LNQR01000122.1"/>
</dbReference>
<evidence type="ECO:0000313" key="3">
    <source>
        <dbReference type="Proteomes" id="UP000060487"/>
    </source>
</evidence>
<gene>
    <name evidence="2" type="ORF">ASN18_3031</name>
</gene>
<sequence length="745" mass="81603">MRDNKIIKLYFYIFIALTLIHIVISMAVPAARFDSGFSFSTLSESNLSDAAGRAAFPPPMYMAEPRIGASDKLKVFSFIEGQAEESFSRWYESSGDFNIMTGGFPFLEGNSLQIEVLSKDGRSERLDLPDRVNPQKVMVLRTIRLDREHGLVRIAARQGASGTANTWFAVSEPFIITGKTGELMAVVRIILSVFAAVTLILGPGLALRTFLRKDSLLRAAAVIPVPGVIILAICALICWKTAPHINPQLIAAAFALVSLIFCVLGIRREAELVSKAEWKVLGIVFIVILIAAAKGSYSAGPFGEFYGGTISRTLDAGGRPDSRIQYHVVQLVGNGLNPYSEAGSRYFYPWSFSSRTPLGGLTAAPLVFLAGARPPIGMPSQAWVPFDNEGFAVYRIAMIVLSAACLLAMFSAASALSGETAGLFSVLLMPLTPFFIHEVYYSWPKLAAAGGVMTALSMVIVKQPRLAGLFLGLGYLYHPMALLSLPVVLFVWMAVEADGSLRDLIFLKYKKILTDGSIIAATCGLFIIFWKIVSGDSNRQSFFLQYILMSNEKLGAGVSAWIISRLQSLANTVIPLYLYIFTGDAKEVNSLFGRVPRVVPFCFQYWNTVPFGFGLTALALYIKKIYNGARMHPVVFTAVVAVPFFGFAVYWGFNVTGLMPEGLHVWVMTVVLFMVWSRGQVIVTRRESVVLSLRGIEVLIMLIAPVWMSLDKRLDTIYYINDIVMLALIFGGTAILAKKTLATGS</sequence>
<dbReference type="EMBL" id="LNQR01000122">
    <property type="protein sequence ID" value="KWT77388.1"/>
    <property type="molecule type" value="Genomic_DNA"/>
</dbReference>
<accession>A0ABR5SD34</accession>
<keyword evidence="1" id="KW-0812">Transmembrane</keyword>
<reference evidence="2 3" key="1">
    <citation type="submission" date="2015-11" db="EMBL/GenBank/DDBJ databases">
        <authorList>
            <person name="Lin W."/>
        </authorList>
    </citation>
    <scope>NUCLEOTIDE SEQUENCE [LARGE SCALE GENOMIC DNA]</scope>
    <source>
        <strain evidence="2 3">HCH-1</strain>
    </source>
</reference>
<feature type="transmembrane region" description="Helical" evidence="1">
    <location>
        <begin position="278"/>
        <end position="297"/>
    </location>
</feature>
<name>A0ABR5SD34_9BACT</name>